<keyword evidence="3 5" id="KW-1133">Transmembrane helix</keyword>
<evidence type="ECO:0000313" key="7">
    <source>
        <dbReference type="EMBL" id="AFH48288.1"/>
    </source>
</evidence>
<dbReference type="Proteomes" id="UP000007394">
    <property type="component" value="Chromosome"/>
</dbReference>
<dbReference type="AlphaFoldDB" id="I0AH31"/>
<dbReference type="HOGENOM" id="CLU_198981_0_0_10"/>
<feature type="transmembrane region" description="Helical" evidence="5">
    <location>
        <begin position="6"/>
        <end position="33"/>
    </location>
</feature>
<organism evidence="7 8">
    <name type="scientific">Ignavibacterium album (strain DSM 19864 / JCM 16511 / NBRC 101810 / Mat9-16)</name>
    <dbReference type="NCBI Taxonomy" id="945713"/>
    <lineage>
        <taxon>Bacteria</taxon>
        <taxon>Pseudomonadati</taxon>
        <taxon>Ignavibacteriota</taxon>
        <taxon>Ignavibacteria</taxon>
        <taxon>Ignavibacteriales</taxon>
        <taxon>Ignavibacteriaceae</taxon>
        <taxon>Ignavibacterium</taxon>
    </lineage>
</organism>
<proteinExistence type="predicted"/>
<sequence length="73" mass="8180">MKTKVIITLVLIGIFILFVIQNIEVVNIHFLFFSFPVSQVLLLFIVFAIGIIIGMMLPGLLSNKNKTSEVSDK</sequence>
<reference evidence="7 8" key="1">
    <citation type="journal article" date="2012" name="Front. Microbiol.">
        <title>Complete genome of Ignavibacterium album, a metabolically versatile, flagellated, facultative anaerobe from the phylum Chlorobi.</title>
        <authorList>
            <person name="Liu Z."/>
            <person name="Frigaard N.-U."/>
            <person name="Vogl K."/>
            <person name="Iino T."/>
            <person name="Ohkuma M."/>
            <person name="Overmann J."/>
            <person name="Bryant D.A."/>
        </authorList>
    </citation>
    <scope>NUCLEOTIDE SEQUENCE [LARGE SCALE GENOMIC DNA]</scope>
    <source>
        <strain evidence="8">DSM 19864 / JCM 16511 / NBRC 101810 / Mat9-16</strain>
    </source>
</reference>
<protein>
    <recommendedName>
        <fullName evidence="6">Lipopolysaccharide assembly protein A domain-containing protein</fullName>
    </recommendedName>
</protein>
<name>I0AH31_IGNAJ</name>
<evidence type="ECO:0000256" key="3">
    <source>
        <dbReference type="ARBA" id="ARBA00022989"/>
    </source>
</evidence>
<dbReference type="RefSeq" id="WP_014559446.1">
    <property type="nucleotide sequence ID" value="NC_017464.1"/>
</dbReference>
<dbReference type="STRING" id="945713.IALB_0576"/>
<feature type="transmembrane region" description="Helical" evidence="5">
    <location>
        <begin position="40"/>
        <end position="61"/>
    </location>
</feature>
<keyword evidence="4 5" id="KW-0472">Membrane</keyword>
<feature type="domain" description="Lipopolysaccharide assembly protein A" evidence="6">
    <location>
        <begin position="21"/>
        <end position="57"/>
    </location>
</feature>
<keyword evidence="1" id="KW-1003">Cell membrane</keyword>
<evidence type="ECO:0000256" key="2">
    <source>
        <dbReference type="ARBA" id="ARBA00022692"/>
    </source>
</evidence>
<accession>I0AH31</accession>
<dbReference type="KEGG" id="ial:IALB_0576"/>
<evidence type="ECO:0000256" key="1">
    <source>
        <dbReference type="ARBA" id="ARBA00022475"/>
    </source>
</evidence>
<dbReference type="EMBL" id="CP003418">
    <property type="protein sequence ID" value="AFH48288.1"/>
    <property type="molecule type" value="Genomic_DNA"/>
</dbReference>
<keyword evidence="2 5" id="KW-0812">Transmembrane</keyword>
<evidence type="ECO:0000259" key="6">
    <source>
        <dbReference type="Pfam" id="PF06305"/>
    </source>
</evidence>
<dbReference type="Pfam" id="PF06305">
    <property type="entry name" value="LapA_dom"/>
    <property type="match status" value="1"/>
</dbReference>
<gene>
    <name evidence="7" type="ordered locus">IALB_0576</name>
</gene>
<dbReference type="GO" id="GO:0005886">
    <property type="term" value="C:plasma membrane"/>
    <property type="evidence" value="ECO:0007669"/>
    <property type="project" value="InterPro"/>
</dbReference>
<evidence type="ECO:0000256" key="5">
    <source>
        <dbReference type="SAM" id="Phobius"/>
    </source>
</evidence>
<evidence type="ECO:0000313" key="8">
    <source>
        <dbReference type="Proteomes" id="UP000007394"/>
    </source>
</evidence>
<evidence type="ECO:0000256" key="4">
    <source>
        <dbReference type="ARBA" id="ARBA00023136"/>
    </source>
</evidence>
<keyword evidence="8" id="KW-1185">Reference proteome</keyword>
<dbReference type="InterPro" id="IPR010445">
    <property type="entry name" value="LapA_dom"/>
</dbReference>